<accession>A0AAV1QL03</accession>
<comment type="caution">
    <text evidence="1">The sequence shown here is derived from an EMBL/GenBank/DDBJ whole genome shotgun (WGS) entry which is preliminary data.</text>
</comment>
<gene>
    <name evidence="1" type="ORF">FSCOSCO3_A014507</name>
</gene>
<organism evidence="1 2">
    <name type="scientific">Scomber scombrus</name>
    <name type="common">Atlantic mackerel</name>
    <name type="synonym">Scomber vernalis</name>
    <dbReference type="NCBI Taxonomy" id="13677"/>
    <lineage>
        <taxon>Eukaryota</taxon>
        <taxon>Metazoa</taxon>
        <taxon>Chordata</taxon>
        <taxon>Craniata</taxon>
        <taxon>Vertebrata</taxon>
        <taxon>Euteleostomi</taxon>
        <taxon>Actinopterygii</taxon>
        <taxon>Neopterygii</taxon>
        <taxon>Teleostei</taxon>
        <taxon>Neoteleostei</taxon>
        <taxon>Acanthomorphata</taxon>
        <taxon>Pelagiaria</taxon>
        <taxon>Scombriformes</taxon>
        <taxon>Scombridae</taxon>
        <taxon>Scomber</taxon>
    </lineage>
</organism>
<reference evidence="1 2" key="1">
    <citation type="submission" date="2024-01" db="EMBL/GenBank/DDBJ databases">
        <authorList>
            <person name="Alioto T."/>
            <person name="Alioto T."/>
            <person name="Gomez Garrido J."/>
        </authorList>
    </citation>
    <scope>NUCLEOTIDE SEQUENCE [LARGE SCALE GENOMIC DNA]</scope>
</reference>
<evidence type="ECO:0000313" key="2">
    <source>
        <dbReference type="Proteomes" id="UP001314229"/>
    </source>
</evidence>
<name>A0AAV1QL03_SCOSC</name>
<sequence length="68" mass="7870">MLLAPSDLAVFNNMVTPVEEEAYDILKYRSVRTPPLRSPMSGRAPKRRLITPIPGRYLSHPFFWELNI</sequence>
<protein>
    <submittedName>
        <fullName evidence="1">PDZ domain-containing protein 7-like isoform X2</fullName>
    </submittedName>
</protein>
<keyword evidence="2" id="KW-1185">Reference proteome</keyword>
<dbReference type="EMBL" id="CAWUFR010003529">
    <property type="protein sequence ID" value="CAK6984996.1"/>
    <property type="molecule type" value="Genomic_DNA"/>
</dbReference>
<dbReference type="Proteomes" id="UP001314229">
    <property type="component" value="Unassembled WGS sequence"/>
</dbReference>
<dbReference type="AlphaFoldDB" id="A0AAV1QL03"/>
<evidence type="ECO:0000313" key="1">
    <source>
        <dbReference type="EMBL" id="CAK6984996.1"/>
    </source>
</evidence>
<proteinExistence type="predicted"/>